<keyword evidence="3" id="KW-1185">Reference proteome</keyword>
<dbReference type="EMBL" id="JAMYWD010001088">
    <property type="protein sequence ID" value="KAJ4945362.1"/>
    <property type="molecule type" value="Genomic_DNA"/>
</dbReference>
<protein>
    <submittedName>
        <fullName evidence="2">Uncharacterized protein</fullName>
    </submittedName>
</protein>
<keyword evidence="1" id="KW-0472">Membrane</keyword>
<keyword evidence="1" id="KW-1133">Transmembrane helix</keyword>
<reference evidence="2" key="1">
    <citation type="journal article" date="2023" name="Plant J.">
        <title>The genome of the king protea, Protea cynaroides.</title>
        <authorList>
            <person name="Chang J."/>
            <person name="Duong T.A."/>
            <person name="Schoeman C."/>
            <person name="Ma X."/>
            <person name="Roodt D."/>
            <person name="Barker N."/>
            <person name="Li Z."/>
            <person name="Van de Peer Y."/>
            <person name="Mizrachi E."/>
        </authorList>
    </citation>
    <scope>NUCLEOTIDE SEQUENCE</scope>
    <source>
        <tissue evidence="2">Young leaves</tissue>
    </source>
</reference>
<sequence>MVQLFFGHVHFNDTEKLLQGKQTLQPEGINSGYKKPKIRKIGKSEHLMAIFFPSISLENNKQQAAKKLKILVLLIFHHSFISFSLLFPFPFHRRGSHLIQNTQDSCTRRSSSSIRDITVVSTSLQRMNNFQI</sequence>
<feature type="transmembrane region" description="Helical" evidence="1">
    <location>
        <begin position="70"/>
        <end position="91"/>
    </location>
</feature>
<comment type="caution">
    <text evidence="2">The sequence shown here is derived from an EMBL/GenBank/DDBJ whole genome shotgun (WGS) entry which is preliminary data.</text>
</comment>
<accession>A0A9Q0GP17</accession>
<dbReference type="AlphaFoldDB" id="A0A9Q0GP17"/>
<proteinExistence type="predicted"/>
<gene>
    <name evidence="2" type="ORF">NE237_000160</name>
</gene>
<dbReference type="Proteomes" id="UP001141806">
    <property type="component" value="Unassembled WGS sequence"/>
</dbReference>
<name>A0A9Q0GP17_9MAGN</name>
<evidence type="ECO:0000256" key="1">
    <source>
        <dbReference type="SAM" id="Phobius"/>
    </source>
</evidence>
<evidence type="ECO:0000313" key="3">
    <source>
        <dbReference type="Proteomes" id="UP001141806"/>
    </source>
</evidence>
<evidence type="ECO:0000313" key="2">
    <source>
        <dbReference type="EMBL" id="KAJ4945362.1"/>
    </source>
</evidence>
<keyword evidence="1" id="KW-0812">Transmembrane</keyword>
<organism evidence="2 3">
    <name type="scientific">Protea cynaroides</name>
    <dbReference type="NCBI Taxonomy" id="273540"/>
    <lineage>
        <taxon>Eukaryota</taxon>
        <taxon>Viridiplantae</taxon>
        <taxon>Streptophyta</taxon>
        <taxon>Embryophyta</taxon>
        <taxon>Tracheophyta</taxon>
        <taxon>Spermatophyta</taxon>
        <taxon>Magnoliopsida</taxon>
        <taxon>Proteales</taxon>
        <taxon>Proteaceae</taxon>
        <taxon>Protea</taxon>
    </lineage>
</organism>